<sequence length="516" mass="61133">MLRATYEHNILVDSFKNIDHFNQSLYYLRFMIKSNGEQASPYNYFESTNNSKKKESCQQSQIDEQYFQTKTFMIRFQEEKVEIVESCVLRLEVSASPCYEHEFKLIYELMCADLAKIGGPPNEESLFKCVATFQGRICNSYKGVHEYVPIMFDNNHFCQFHCTVNSNLQDFKFCLREFQKANSSRIRHLQNFFINIQINLTIVKNFLIIILDNQDQQVNLCKNKWLKCVVNLSYMINYQNYPQYPNSHIFNTRNLLLLKKVFILKVIFLFLIDQNLLSTLIENDINQYSSVLFELQNLIIKIIQNNIELQYNKNIKQKQKINGEKLILEKLLNVIHFQTVLYVKNNIKMLVIKLEENQSQWNNKTQLKISNNIVDWIKNNPFRISFIDHSMGGLIVRAAQPHLSEFKINMNTYISLSSPHQGYGYNNSLLIDAGLWFLKRMTMTDAEQIENTFLFQLSRQEGFNWFQNILFVSSAQDTYVPFESARISKNFERSDQVLFFSILKIFIYKNINYQIY</sequence>
<dbReference type="Pfam" id="PF12394">
    <property type="entry name" value="DUF3657"/>
    <property type="match status" value="1"/>
</dbReference>
<feature type="domain" description="DUF676" evidence="1">
    <location>
        <begin position="373"/>
        <end position="484"/>
    </location>
</feature>
<proteinExistence type="predicted"/>
<keyword evidence="3" id="KW-1185">Reference proteome</keyword>
<comment type="caution">
    <text evidence="2">The sequence shown here is derived from an EMBL/GenBank/DDBJ whole genome shotgun (WGS) entry which is preliminary data.</text>
</comment>
<protein>
    <recommendedName>
        <fullName evidence="1">DUF676 domain-containing protein</fullName>
    </recommendedName>
</protein>
<evidence type="ECO:0000313" key="3">
    <source>
        <dbReference type="Proteomes" id="UP000692954"/>
    </source>
</evidence>
<dbReference type="Pfam" id="PF05057">
    <property type="entry name" value="DUF676"/>
    <property type="match status" value="1"/>
</dbReference>
<dbReference type="EMBL" id="CAJJDN010000193">
    <property type="protein sequence ID" value="CAD8128674.1"/>
    <property type="molecule type" value="Genomic_DNA"/>
</dbReference>
<dbReference type="OrthoDB" id="273452at2759"/>
<reference evidence="2" key="1">
    <citation type="submission" date="2021-01" db="EMBL/GenBank/DDBJ databases">
        <authorList>
            <consortium name="Genoscope - CEA"/>
            <person name="William W."/>
        </authorList>
    </citation>
    <scope>NUCLEOTIDE SEQUENCE</scope>
</reference>
<dbReference type="InterPro" id="IPR007751">
    <property type="entry name" value="DUF676_lipase-like"/>
</dbReference>
<name>A0A8S1RPW6_9CILI</name>
<organism evidence="2 3">
    <name type="scientific">Paramecium sonneborni</name>
    <dbReference type="NCBI Taxonomy" id="65129"/>
    <lineage>
        <taxon>Eukaryota</taxon>
        <taxon>Sar</taxon>
        <taxon>Alveolata</taxon>
        <taxon>Ciliophora</taxon>
        <taxon>Intramacronucleata</taxon>
        <taxon>Oligohymenophorea</taxon>
        <taxon>Peniculida</taxon>
        <taxon>Parameciidae</taxon>
        <taxon>Paramecium</taxon>
    </lineage>
</organism>
<dbReference type="InterPro" id="IPR022122">
    <property type="entry name" value="DUF3657"/>
</dbReference>
<dbReference type="PANTHER" id="PTHR12482">
    <property type="entry name" value="LIPASE ROG1-RELATED-RELATED"/>
    <property type="match status" value="1"/>
</dbReference>
<dbReference type="PANTHER" id="PTHR12482:SF5">
    <property type="entry name" value="DUF676 DOMAIN-CONTAINING PROTEIN"/>
    <property type="match status" value="1"/>
</dbReference>
<evidence type="ECO:0000313" key="2">
    <source>
        <dbReference type="EMBL" id="CAD8128674.1"/>
    </source>
</evidence>
<gene>
    <name evidence="2" type="ORF">PSON_ATCC_30995.1.T1930029</name>
</gene>
<dbReference type="AlphaFoldDB" id="A0A8S1RPW6"/>
<evidence type="ECO:0000259" key="1">
    <source>
        <dbReference type="Pfam" id="PF05057"/>
    </source>
</evidence>
<dbReference type="InterPro" id="IPR044294">
    <property type="entry name" value="Lipase-like"/>
</dbReference>
<accession>A0A8S1RPW6</accession>
<dbReference type="Proteomes" id="UP000692954">
    <property type="component" value="Unassembled WGS sequence"/>
</dbReference>